<comment type="similarity">
    <text evidence="1">Belongs to the cytochrome P450 family.</text>
</comment>
<dbReference type="GO" id="GO:0020037">
    <property type="term" value="F:heme binding"/>
    <property type="evidence" value="ECO:0007669"/>
    <property type="project" value="InterPro"/>
</dbReference>
<evidence type="ECO:0000256" key="7">
    <source>
        <dbReference type="PIRSR" id="PIRSR602401-1"/>
    </source>
</evidence>
<dbReference type="Pfam" id="PF00067">
    <property type="entry name" value="p450"/>
    <property type="match status" value="1"/>
</dbReference>
<dbReference type="PRINTS" id="PR00385">
    <property type="entry name" value="P450"/>
</dbReference>
<name>A0A6G9XTG7_NOCBR</name>
<dbReference type="GO" id="GO:0004497">
    <property type="term" value="F:monooxygenase activity"/>
    <property type="evidence" value="ECO:0007669"/>
    <property type="project" value="UniProtKB-KW"/>
</dbReference>
<dbReference type="Proteomes" id="UP000501705">
    <property type="component" value="Chromosome"/>
</dbReference>
<feature type="binding site" description="axial binding residue" evidence="7">
    <location>
        <position position="394"/>
    </location>
    <ligand>
        <name>heme</name>
        <dbReference type="ChEBI" id="CHEBI:30413"/>
    </ligand>
    <ligandPart>
        <name>Fe</name>
        <dbReference type="ChEBI" id="CHEBI:18248"/>
    </ligandPart>
</feature>
<dbReference type="Gene3D" id="1.10.630.10">
    <property type="entry name" value="Cytochrome P450"/>
    <property type="match status" value="1"/>
</dbReference>
<dbReference type="SUPFAM" id="SSF48264">
    <property type="entry name" value="Cytochrome P450"/>
    <property type="match status" value="1"/>
</dbReference>
<comment type="cofactor">
    <cofactor evidence="7">
        <name>heme</name>
        <dbReference type="ChEBI" id="CHEBI:30413"/>
    </cofactor>
</comment>
<gene>
    <name evidence="8" type="ORF">F5X71_18910</name>
</gene>
<dbReference type="InterPro" id="IPR050196">
    <property type="entry name" value="Cytochrome_P450_Monoox"/>
</dbReference>
<evidence type="ECO:0000256" key="2">
    <source>
        <dbReference type="ARBA" id="ARBA00022617"/>
    </source>
</evidence>
<proteinExistence type="inferred from homology"/>
<keyword evidence="5 7" id="KW-0408">Iron</keyword>
<evidence type="ECO:0000256" key="6">
    <source>
        <dbReference type="ARBA" id="ARBA00023033"/>
    </source>
</evidence>
<sequence>MGEQGASARVATAPHRLPVLGHLLSLLRDPLGFMASLPAHGDLVRIGLGPVTAVVVCDPDLTQRILRQDRIFDKGGPQFDRGRELVGEGLATCPYAKHRRQRRLLQPAFHPDRIIGYAPMMTYQITEMVDSWRDGDAIDVKAELHTLAAKVTAATLFGQAMPESDRQRLLRDVEAVFAGVIRQALMPDWLRRWPVLGNRGCLRAAAEARTILGELVAARRADGADHGDLFSALVLARDSDGGQLSDTEIVDQVLTFFFAGTDTTATALAWALIQLDRQPEIADRLHAEVDAVLGGAAARHGDLPRLPFTGQVIAETLRLRPPAWLSTRTVTEDTELGGHRLPVGSTVIFSAYLIQHRADLYPDPERFDPDRFDPARGGSSAGAPLAFAAGARKCIGDSYALTEATLALATIAARWRLHSLRGTDTRPTLAVVPEPRRLRMRATARTPRGARADDSGSLV</sequence>
<evidence type="ECO:0000313" key="9">
    <source>
        <dbReference type="Proteomes" id="UP000501705"/>
    </source>
</evidence>
<organism evidence="8 9">
    <name type="scientific">Nocardia brasiliensis</name>
    <dbReference type="NCBI Taxonomy" id="37326"/>
    <lineage>
        <taxon>Bacteria</taxon>
        <taxon>Bacillati</taxon>
        <taxon>Actinomycetota</taxon>
        <taxon>Actinomycetes</taxon>
        <taxon>Mycobacteriales</taxon>
        <taxon>Nocardiaceae</taxon>
        <taxon>Nocardia</taxon>
    </lineage>
</organism>
<dbReference type="EMBL" id="CP046171">
    <property type="protein sequence ID" value="QIS04123.1"/>
    <property type="molecule type" value="Genomic_DNA"/>
</dbReference>
<dbReference type="InterPro" id="IPR001128">
    <property type="entry name" value="Cyt_P450"/>
</dbReference>
<dbReference type="CDD" id="cd11049">
    <property type="entry name" value="CYP170A1-like"/>
    <property type="match status" value="1"/>
</dbReference>
<dbReference type="InterPro" id="IPR002401">
    <property type="entry name" value="Cyt_P450_E_grp-I"/>
</dbReference>
<keyword evidence="3 7" id="KW-0479">Metal-binding</keyword>
<dbReference type="RefSeq" id="WP_167463240.1">
    <property type="nucleotide sequence ID" value="NZ_CP046171.1"/>
</dbReference>
<accession>A0A6G9XTG7</accession>
<evidence type="ECO:0000256" key="5">
    <source>
        <dbReference type="ARBA" id="ARBA00023004"/>
    </source>
</evidence>
<dbReference type="GO" id="GO:0005506">
    <property type="term" value="F:iron ion binding"/>
    <property type="evidence" value="ECO:0007669"/>
    <property type="project" value="InterPro"/>
</dbReference>
<protein>
    <submittedName>
        <fullName evidence="8">Cytochrome P450</fullName>
    </submittedName>
</protein>
<evidence type="ECO:0000256" key="4">
    <source>
        <dbReference type="ARBA" id="ARBA00023002"/>
    </source>
</evidence>
<dbReference type="AlphaFoldDB" id="A0A6G9XTG7"/>
<dbReference type="PRINTS" id="PR00463">
    <property type="entry name" value="EP450I"/>
</dbReference>
<keyword evidence="2 7" id="KW-0349">Heme</keyword>
<keyword evidence="4" id="KW-0560">Oxidoreductase</keyword>
<evidence type="ECO:0000256" key="1">
    <source>
        <dbReference type="ARBA" id="ARBA00010617"/>
    </source>
</evidence>
<evidence type="ECO:0000256" key="3">
    <source>
        <dbReference type="ARBA" id="ARBA00022723"/>
    </source>
</evidence>
<evidence type="ECO:0000313" key="8">
    <source>
        <dbReference type="EMBL" id="QIS04123.1"/>
    </source>
</evidence>
<reference evidence="8 9" key="1">
    <citation type="journal article" date="2019" name="ACS Chem. Biol.">
        <title>Identification and Mobilization of a Cryptic Antibiotic Biosynthesis Gene Locus from a Human-Pathogenic Nocardia Isolate.</title>
        <authorList>
            <person name="Herisse M."/>
            <person name="Ishida K."/>
            <person name="Porter J.L."/>
            <person name="Howden B."/>
            <person name="Hertweck C."/>
            <person name="Stinear T.P."/>
            <person name="Pidot S.J."/>
        </authorList>
    </citation>
    <scope>NUCLEOTIDE SEQUENCE [LARGE SCALE GENOMIC DNA]</scope>
    <source>
        <strain evidence="8 9">AUSMDU00024985</strain>
    </source>
</reference>
<dbReference type="PANTHER" id="PTHR24291">
    <property type="entry name" value="CYTOCHROME P450 FAMILY 4"/>
    <property type="match status" value="1"/>
</dbReference>
<dbReference type="GO" id="GO:0016705">
    <property type="term" value="F:oxidoreductase activity, acting on paired donors, with incorporation or reduction of molecular oxygen"/>
    <property type="evidence" value="ECO:0007669"/>
    <property type="project" value="InterPro"/>
</dbReference>
<dbReference type="InterPro" id="IPR036396">
    <property type="entry name" value="Cyt_P450_sf"/>
</dbReference>
<keyword evidence="6" id="KW-0503">Monooxygenase</keyword>
<dbReference type="PANTHER" id="PTHR24291:SF50">
    <property type="entry name" value="BIFUNCTIONAL ALBAFLAVENONE MONOOXYGENASE_TERPENE SYNTHASE"/>
    <property type="match status" value="1"/>
</dbReference>